<evidence type="ECO:0000256" key="22">
    <source>
        <dbReference type="ARBA" id="ARBA00023175"/>
    </source>
</evidence>
<keyword evidence="36" id="KW-0802">TPR repeat</keyword>
<dbReference type="SUPFAM" id="SSF48452">
    <property type="entry name" value="TPR-like"/>
    <property type="match status" value="1"/>
</dbReference>
<feature type="domain" description="JmjC" evidence="40">
    <location>
        <begin position="1854"/>
        <end position="2017"/>
    </location>
</feature>
<dbReference type="GO" id="GO:0031490">
    <property type="term" value="F:chromatin DNA binding"/>
    <property type="evidence" value="ECO:0007669"/>
    <property type="project" value="TreeGrafter"/>
</dbReference>
<evidence type="ECO:0000256" key="14">
    <source>
        <dbReference type="ARBA" id="ARBA00022843"/>
    </source>
</evidence>
<evidence type="ECO:0000256" key="30">
    <source>
        <dbReference type="ARBA" id="ARBA00059748"/>
    </source>
</evidence>
<evidence type="ECO:0000313" key="41">
    <source>
        <dbReference type="EMBL" id="KAH1164661.1"/>
    </source>
</evidence>
<evidence type="ECO:0000256" key="33">
    <source>
        <dbReference type="ARBA" id="ARBA00078702"/>
    </source>
</evidence>
<keyword evidence="17" id="KW-0560">Oxidoreductase</keyword>
<dbReference type="InterPro" id="IPR024743">
    <property type="entry name" value="Dynein_HC_stalk"/>
</dbReference>
<evidence type="ECO:0000256" key="4">
    <source>
        <dbReference type="ARBA" id="ARBA00004430"/>
    </source>
</evidence>
<comment type="similarity">
    <text evidence="5">Belongs to the dynein heavy chain family.</text>
</comment>
<dbReference type="Pfam" id="PF02373">
    <property type="entry name" value="JmjC"/>
    <property type="match status" value="1"/>
</dbReference>
<dbReference type="PANTHER" id="PTHR14017:SF5">
    <property type="entry name" value="LYSINE-SPECIFIC DEMETHYLASE 6B"/>
    <property type="match status" value="1"/>
</dbReference>
<dbReference type="GO" id="GO:0030286">
    <property type="term" value="C:dynein complex"/>
    <property type="evidence" value="ECO:0007669"/>
    <property type="project" value="UniProtKB-KW"/>
</dbReference>
<keyword evidence="19" id="KW-0243">Dynein</keyword>
<feature type="compositionally biased region" description="Pro residues" evidence="38">
    <location>
        <begin position="999"/>
        <end position="1020"/>
    </location>
</feature>
<evidence type="ECO:0000256" key="1">
    <source>
        <dbReference type="ARBA" id="ARBA00001954"/>
    </source>
</evidence>
<dbReference type="InterPro" id="IPR027417">
    <property type="entry name" value="P-loop_NTPase"/>
</dbReference>
<comment type="caution">
    <text evidence="41">The sequence shown here is derived from an EMBL/GenBank/DDBJ whole genome shotgun (WGS) entry which is preliminary data.</text>
</comment>
<dbReference type="FunFam" id="1.10.8.1220:FF:000001">
    <property type="entry name" value="Dynein axonemal heavy chain 5"/>
    <property type="match status" value="1"/>
</dbReference>
<dbReference type="InterPro" id="IPR019734">
    <property type="entry name" value="TPR_rpt"/>
</dbReference>
<evidence type="ECO:0000256" key="9">
    <source>
        <dbReference type="ARBA" id="ARBA00022701"/>
    </source>
</evidence>
<keyword evidence="6" id="KW-0963">Cytoplasm</keyword>
<evidence type="ECO:0000256" key="3">
    <source>
        <dbReference type="ARBA" id="ARBA00004123"/>
    </source>
</evidence>
<keyword evidence="39" id="KW-1133">Transmembrane helix</keyword>
<evidence type="ECO:0000256" key="13">
    <source>
        <dbReference type="ARBA" id="ARBA00022840"/>
    </source>
</evidence>
<accession>A0A9D3WNA3</accession>
<dbReference type="InterPro" id="IPR048562">
    <property type="entry name" value="KDM6A_B-like_C-hel"/>
</dbReference>
<dbReference type="InterPro" id="IPR051630">
    <property type="entry name" value="Corepressor-Demethylase"/>
</dbReference>
<evidence type="ECO:0000256" key="26">
    <source>
        <dbReference type="ARBA" id="ARBA00023273"/>
    </source>
</evidence>
<keyword evidence="39" id="KW-0812">Transmembrane</keyword>
<evidence type="ECO:0000256" key="36">
    <source>
        <dbReference type="PROSITE-ProRule" id="PRU00339"/>
    </source>
</evidence>
<evidence type="ECO:0000313" key="42">
    <source>
        <dbReference type="Proteomes" id="UP000827986"/>
    </source>
</evidence>
<dbReference type="Gene3D" id="1.25.40.10">
    <property type="entry name" value="Tetratricopeptide repeat domain"/>
    <property type="match status" value="1"/>
</dbReference>
<feature type="compositionally biased region" description="Acidic residues" evidence="38">
    <location>
        <begin position="1811"/>
        <end position="1823"/>
    </location>
</feature>
<comment type="cofactor">
    <cofactor evidence="1">
        <name>Fe(2+)</name>
        <dbReference type="ChEBI" id="CHEBI:29033"/>
    </cofactor>
</comment>
<dbReference type="Gene3D" id="3.40.50.300">
    <property type="entry name" value="P-loop containing nucleotide triphosphate hydrolases"/>
    <property type="match status" value="1"/>
</dbReference>
<evidence type="ECO:0000256" key="27">
    <source>
        <dbReference type="ARBA" id="ARBA00034483"/>
    </source>
</evidence>
<evidence type="ECO:0000256" key="7">
    <source>
        <dbReference type="ARBA" id="ARBA00022499"/>
    </source>
</evidence>
<evidence type="ECO:0000256" key="23">
    <source>
        <dbReference type="ARBA" id="ARBA00023198"/>
    </source>
</evidence>
<evidence type="ECO:0000256" key="35">
    <source>
        <dbReference type="ARBA" id="ARBA00082905"/>
    </source>
</evidence>
<evidence type="ECO:0000256" key="19">
    <source>
        <dbReference type="ARBA" id="ARBA00023017"/>
    </source>
</evidence>
<feature type="region of interest" description="Disordered" evidence="38">
    <location>
        <begin position="893"/>
        <end position="1324"/>
    </location>
</feature>
<evidence type="ECO:0000256" key="21">
    <source>
        <dbReference type="ARBA" id="ARBA00023069"/>
    </source>
</evidence>
<dbReference type="SUPFAM" id="SSF52540">
    <property type="entry name" value="P-loop containing nucleoside triphosphate hydrolases"/>
    <property type="match status" value="1"/>
</dbReference>
<feature type="compositionally biased region" description="Pro residues" evidence="38">
    <location>
        <begin position="1356"/>
        <end position="1383"/>
    </location>
</feature>
<feature type="compositionally biased region" description="Basic residues" evidence="38">
    <location>
        <begin position="1511"/>
        <end position="1527"/>
    </location>
</feature>
<keyword evidence="15" id="KW-0156">Chromatin regulator</keyword>
<feature type="compositionally biased region" description="Low complexity" evidence="38">
    <location>
        <begin position="1448"/>
        <end position="1459"/>
    </location>
</feature>
<dbReference type="InterPro" id="IPR024317">
    <property type="entry name" value="Dynein_heavy_chain_D4_dom"/>
</dbReference>
<evidence type="ECO:0000256" key="11">
    <source>
        <dbReference type="ARBA" id="ARBA00022741"/>
    </source>
</evidence>
<evidence type="ECO:0000256" key="32">
    <source>
        <dbReference type="ARBA" id="ARBA00069212"/>
    </source>
</evidence>
<dbReference type="InterPro" id="IPR046941">
    <property type="entry name" value="KDM6_GATAL_sf"/>
</dbReference>
<evidence type="ECO:0000256" key="15">
    <source>
        <dbReference type="ARBA" id="ARBA00022853"/>
    </source>
</evidence>
<dbReference type="PROSITE" id="PS51184">
    <property type="entry name" value="JMJC"/>
    <property type="match status" value="1"/>
</dbReference>
<feature type="compositionally biased region" description="Pro residues" evidence="38">
    <location>
        <begin position="1119"/>
        <end position="1142"/>
    </location>
</feature>
<evidence type="ECO:0000256" key="25">
    <source>
        <dbReference type="ARBA" id="ARBA00023242"/>
    </source>
</evidence>
<dbReference type="EC" id="1.14.11.68" evidence="28"/>
<dbReference type="SMART" id="SM00558">
    <property type="entry name" value="JmjC"/>
    <property type="match status" value="1"/>
</dbReference>
<keyword evidence="26" id="KW-0966">Cell projection</keyword>
<keyword evidence="16" id="KW-0223">Dioxygenase</keyword>
<keyword evidence="13" id="KW-0067">ATP-binding</keyword>
<keyword evidence="14" id="KW-0832">Ubl conjugation</keyword>
<dbReference type="InterPro" id="IPR003347">
    <property type="entry name" value="JmjC_dom"/>
</dbReference>
<comment type="cofactor">
    <cofactor evidence="2">
        <name>L-ascorbate</name>
        <dbReference type="ChEBI" id="CHEBI:38290"/>
    </cofactor>
</comment>
<dbReference type="Gene3D" id="2.60.120.650">
    <property type="entry name" value="Cupin"/>
    <property type="match status" value="1"/>
</dbReference>
<dbReference type="Gene3D" id="1.10.8.1220">
    <property type="match status" value="1"/>
</dbReference>
<dbReference type="GO" id="GO:0010468">
    <property type="term" value="P:regulation of gene expression"/>
    <property type="evidence" value="ECO:0007669"/>
    <property type="project" value="TreeGrafter"/>
</dbReference>
<feature type="compositionally biased region" description="Low complexity" evidence="38">
    <location>
        <begin position="1559"/>
        <end position="1575"/>
    </location>
</feature>
<dbReference type="FunFam" id="2.10.110.20:FF:000001">
    <property type="entry name" value="lysine-specific demethylase 6A isoform X2"/>
    <property type="match status" value="1"/>
</dbReference>
<evidence type="ECO:0000259" key="40">
    <source>
        <dbReference type="PROSITE" id="PS51184"/>
    </source>
</evidence>
<dbReference type="Gene3D" id="1.20.58.1370">
    <property type="match status" value="1"/>
</dbReference>
<feature type="compositionally biased region" description="Pro residues" evidence="38">
    <location>
        <begin position="1436"/>
        <end position="1447"/>
    </location>
</feature>
<dbReference type="GO" id="GO:0005524">
    <property type="term" value="F:ATP binding"/>
    <property type="evidence" value="ECO:0007669"/>
    <property type="project" value="UniProtKB-KW"/>
</dbReference>
<dbReference type="PROSITE" id="PS50005">
    <property type="entry name" value="TPR"/>
    <property type="match status" value="1"/>
</dbReference>
<sequence length="2274" mass="252170">MEGACNASLSVSLGYLGGPGVPPSERCPPPAVTRIVRVIGQPRGNMLLVGIGGSGRQSLARLASSICEDQTFQIEVTKHYRKQEFRDDIKKLYRQVGVDLKPTTFLFVDTQIMDDSFLEDINNVLSSGEVPNLYKADEFEEIQSLILDAARADGIPETPDSLFGYLIERVRNNLHVVLCLSPIGDPFRNWIRQYPALVNCTTIDWFSEWPRQALLEVAEKYLEGVDLGALPEIHKKVARIFVTMHWSVASYSQKMLLELRRHNYVTPTNYLELVSGYKKLLAEKRTELSDQANKLRNGLAKIDETRSKVEGMSLELEEAKKKVAEFQKQCEEYLVIIVRQKREADEQQKTVGANSEKIAAEEIKCKTLADNAQKDLEEALPALEEAMKALESLNKKDMTEIKSYGRPPTLVETVMQAVMILRGNEPTWAEAKRQLGEATFIKQLINFDKDNISDKVLKKISGFCSQPDFQPDIIGRVSLAAKSLCMWVRAMEMYGRIYRVVEPKRARMNAALAQLAEKQASQAEAQEKLREVAEKLERLKQEYEEKLAQKEDLRKRSEEMEIKLDRADKLVSGLAGEKARWEETVQVGGRLLLRLADKEVEYSPNFRFYLTTKLSNPHYTPETSSQTTIVNFAVKEQGLEAQLLGIVVRKERPELEEQKDSLTSKVTASEVTEQLETSETTEIKIDTAREAYRPCAQRASILFFVLNDMGRIDPMYQFSLDAYIDLFNMSIHKSHRSAKLEERIRYLNEYHTYAVYRFTCRGLFERHKLLFSFQTCAKILETSGNLKMDEYNFFLRGGVALLRDPVQPQLWEQLGQVYESEQDWEEAVRCYQNAARYQRDYGSYSEISARIGRLQQAQLWNFHSGSSHHRSKALPPLQQVWNLLHLEKRNFSAKRSPQLKRPAPPMEPPVVQPVPPAQPPPHPGHGEELPSPLKRRRRSASPEPQSGNVAGPPPPGPPHYQLPKPGLWNPLHGETWGPERQNVAAPERQEPRNSVAHPFPYPAPAYGSHPPPHRPPPGPRPSGESLGGPARAPGSDLRASRVPRGRPDPSTSPASVTCVPYAPRPPPAGPPTSKAPRGEPGPSLVPDRYQTPAPSSPAPENVEHPPPGPAPHPSSSRPCAPPPPSSASRGPPEPGPAPPPLPWLKGPGVRDQGEGAAGGDPLDEILFGCEGEPRLGPRDAAGPRGGFHDSATSSQGSRGATAPRPEGEPHPPPPPTPSPPPPAYRCAFAKQEPPDFWLETPPREARPPEGGEGVPQASPGPPNTSGNVRPPPSPPPPPPRAAYPKTLPPEPGPPPGTPPGAARRLFDFPGAPLEDQFEEPPEFAKILPDGLANIMKMLDESIRREEEDREAGGAGFPPPPAPLLPGPPPLARPKPPPAPPFEYPKPEPPRLYPFGKREEAGKGPPPSTASLLRSLASVLEGQKHAYRARPPAGAKKPPPPPPPPPAPASSSPFPTSSPAWGEAPAGASPEPRAPKTESEVLEEISRACETLVERAGREPTPPPPRRPEKEHRRHRRAGKDGRRRRRDGKAPKERNRQVLGDLDPQRAGCQGRENGAQGEAGRAGKPPAAAAANAGIPPPQRRPPPRKEEGPGPGPAAGGVCPADLLKLRALTEGPPKELKIRLIKVESGDKETFIASEVEERRLPLAELTIGHSAAEVVRASKHAKVKGKFKESYLSAAQSVKPPVPEETLPRDKLNPPTPSIYLESKRDAFSPVLLQFCTDPKNPITVIRGLAGSLRLNLGLFSTKTLVEASGEHAVEVRTQVQQPSDENWDLSGTRQVWPCESSRSHTTIAKYAQYQASSFQESLQEEKESDEEDADEPDSTTETPPSSNVDQKSPQIIKFGTNIDLSDAKRWKPQLQELLKLPAFMRVTSTGNMLSHVGHTILGMNTVQLYMKVPGSRTPGHQENNNFCSVNINIGPGDCEWFAVHEHYWETISAFCDRHGVDYLTGSWWPILEDLYKSNIPVYRFIQRPGDLVWINAGTVHWVQATGWCNNIAWNVGPLTAYQYQLALERYEWNEVKNVKSIVPMIHVSWNVARTVKISDPDLYKMIKYCLMQSIKHCQVLRETLVCAGKKIAYQGRVKDEPAYYCNECDVEVFNILFVTSENGGKNTYLVHCEDCARQRSAGLHGVVVLEQYKTEELMQIYDKIQQRPRCVFVPNGDGEVLRRRAKAQEPGDKSLGREVFLHARVAPCEAHLHDAGATALLVLGFTLLLPLLVLGLAAFVRLARRLQLGYCLLPYSLAVYRHLPAGRYHQAAWCCPRARPPPAGDKVWV</sequence>
<keyword evidence="20 37" id="KW-0175">Coiled coil</keyword>
<keyword evidence="22" id="KW-0505">Motor protein</keyword>
<protein>
    <recommendedName>
        <fullName evidence="32">Lysine-specific demethylase 6B</fullName>
        <ecNumber evidence="28">1.14.11.68</ecNumber>
    </recommendedName>
    <alternativeName>
        <fullName evidence="33">JmjC domain-containing protein 3</fullName>
    </alternativeName>
    <alternativeName>
        <fullName evidence="35">Jumonji domain-containing protein 3</fullName>
    </alternativeName>
    <alternativeName>
        <fullName evidence="34">[histone H3]-trimethyl-L-lysine(27) demethylase 6B</fullName>
    </alternativeName>
</protein>
<dbReference type="Proteomes" id="UP000827986">
    <property type="component" value="Unassembled WGS sequence"/>
</dbReference>
<dbReference type="Pfam" id="PF21322">
    <property type="entry name" value="KDM6_C-hel"/>
    <property type="match status" value="1"/>
</dbReference>
<dbReference type="FunFam" id="1.20.920.20:FF:000014">
    <property type="entry name" value="dynein heavy chain 2, axonemal"/>
    <property type="match status" value="1"/>
</dbReference>
<dbReference type="InterPro" id="IPR048560">
    <property type="entry name" value="KDM6A_B-like_GATAL"/>
</dbReference>
<keyword evidence="12" id="KW-0862">Zinc</keyword>
<comment type="subunit">
    <text evidence="31">Interacts with TLE1. Component of the MLL4 complex, at least composed of KMT2B/MLL4, ASH2L, RBBP5, WDR5, and KDM6B. Interacts with TBX21, SMARCA4, SMARCC1 and SMARCC2.</text>
</comment>
<dbReference type="FunFam" id="3.40.50.300:FF:002141">
    <property type="entry name" value="Dynein heavy chain"/>
    <property type="match status" value="1"/>
</dbReference>
<dbReference type="GO" id="GO:0005930">
    <property type="term" value="C:axoneme"/>
    <property type="evidence" value="ECO:0007669"/>
    <property type="project" value="UniProtKB-SubCell"/>
</dbReference>
<gene>
    <name evidence="41" type="ORF">KIL84_020656</name>
</gene>
<dbReference type="InterPro" id="IPR011990">
    <property type="entry name" value="TPR-like_helical_dom_sf"/>
</dbReference>
<keyword evidence="9" id="KW-0493">Microtubule</keyword>
<dbReference type="GO" id="GO:0005874">
    <property type="term" value="C:microtubule"/>
    <property type="evidence" value="ECO:0007669"/>
    <property type="project" value="UniProtKB-KW"/>
</dbReference>
<evidence type="ECO:0000256" key="5">
    <source>
        <dbReference type="ARBA" id="ARBA00008887"/>
    </source>
</evidence>
<dbReference type="GO" id="GO:0044666">
    <property type="term" value="C:MLL3/4 complex"/>
    <property type="evidence" value="ECO:0007669"/>
    <property type="project" value="TreeGrafter"/>
</dbReference>
<dbReference type="FunFam" id="2.60.120.650:FF:000009">
    <property type="entry name" value="Putative lysine-specific demethylase 6B"/>
    <property type="match status" value="1"/>
</dbReference>
<dbReference type="GO" id="GO:0000978">
    <property type="term" value="F:RNA polymerase II cis-regulatory region sequence-specific DNA binding"/>
    <property type="evidence" value="ECO:0007669"/>
    <property type="project" value="TreeGrafter"/>
</dbReference>
<organism evidence="41 42">
    <name type="scientific">Mauremys mutica</name>
    <name type="common">yellowpond turtle</name>
    <dbReference type="NCBI Taxonomy" id="74926"/>
    <lineage>
        <taxon>Eukaryota</taxon>
        <taxon>Metazoa</taxon>
        <taxon>Chordata</taxon>
        <taxon>Craniata</taxon>
        <taxon>Vertebrata</taxon>
        <taxon>Euteleostomi</taxon>
        <taxon>Archelosauria</taxon>
        <taxon>Testudinata</taxon>
        <taxon>Testudines</taxon>
        <taxon>Cryptodira</taxon>
        <taxon>Durocryptodira</taxon>
        <taxon>Testudinoidea</taxon>
        <taxon>Geoemydidae</taxon>
        <taxon>Geoemydinae</taxon>
        <taxon>Mauremys</taxon>
    </lineage>
</organism>
<evidence type="ECO:0000256" key="39">
    <source>
        <dbReference type="SAM" id="Phobius"/>
    </source>
</evidence>
<evidence type="ECO:0000256" key="29">
    <source>
        <dbReference type="ARBA" id="ARBA00048695"/>
    </source>
</evidence>
<feature type="compositionally biased region" description="Basic and acidic residues" evidence="38">
    <location>
        <begin position="1472"/>
        <end position="1497"/>
    </location>
</feature>
<evidence type="ECO:0000256" key="20">
    <source>
        <dbReference type="ARBA" id="ARBA00023054"/>
    </source>
</evidence>
<feature type="region of interest" description="Disordered" evidence="38">
    <location>
        <begin position="1803"/>
        <end position="1839"/>
    </location>
</feature>
<dbReference type="Pfam" id="PF12777">
    <property type="entry name" value="MT"/>
    <property type="match status" value="1"/>
</dbReference>
<evidence type="ECO:0000256" key="12">
    <source>
        <dbReference type="ARBA" id="ARBA00022833"/>
    </source>
</evidence>
<evidence type="ECO:0000256" key="6">
    <source>
        <dbReference type="ARBA" id="ARBA00022490"/>
    </source>
</evidence>
<dbReference type="Gene3D" id="1.20.920.20">
    <property type="match status" value="1"/>
</dbReference>
<dbReference type="FunFam" id="1.20.58.1370:FF:000001">
    <property type="entry name" value="lysine-specific demethylase 6A isoform X2"/>
    <property type="match status" value="1"/>
</dbReference>
<evidence type="ECO:0000256" key="18">
    <source>
        <dbReference type="ARBA" id="ARBA00023004"/>
    </source>
</evidence>
<evidence type="ECO:0000256" key="16">
    <source>
        <dbReference type="ARBA" id="ARBA00022964"/>
    </source>
</evidence>
<keyword evidence="42" id="KW-1185">Reference proteome</keyword>
<feature type="region of interest" description="Disordered" evidence="38">
    <location>
        <begin position="1338"/>
        <end position="1601"/>
    </location>
</feature>
<feature type="coiled-coil region" evidence="37">
    <location>
        <begin position="302"/>
        <end position="336"/>
    </location>
</feature>
<reference evidence="41" key="1">
    <citation type="submission" date="2021-09" db="EMBL/GenBank/DDBJ databases">
        <title>The genome of Mauremys mutica provides insights into the evolution of semi-aquatic lifestyle.</title>
        <authorList>
            <person name="Gong S."/>
            <person name="Gao Y."/>
        </authorList>
    </citation>
    <scope>NUCLEOTIDE SEQUENCE</scope>
    <source>
        <strain evidence="41">MM-2020</strain>
        <tissue evidence="41">Muscle</tissue>
    </source>
</reference>
<keyword evidence="8" id="KW-0597">Phosphoprotein</keyword>
<feature type="repeat" description="TPR" evidence="36">
    <location>
        <begin position="808"/>
        <end position="841"/>
    </location>
</feature>
<dbReference type="GO" id="GO:0071558">
    <property type="term" value="F:histone H3K27me2/H3K27me3 demethylase activity"/>
    <property type="evidence" value="ECO:0007669"/>
    <property type="project" value="UniProtKB-EC"/>
</dbReference>
<keyword evidence="24" id="KW-0206">Cytoskeleton</keyword>
<dbReference type="GO" id="GO:0007507">
    <property type="term" value="P:heart development"/>
    <property type="evidence" value="ECO:0007669"/>
    <property type="project" value="TreeGrafter"/>
</dbReference>
<keyword evidence="39" id="KW-0472">Membrane</keyword>
<keyword evidence="10" id="KW-0479">Metal-binding</keyword>
<feature type="coiled-coil region" evidence="37">
    <location>
        <begin position="508"/>
        <end position="570"/>
    </location>
</feature>
<comment type="function">
    <text evidence="30">Histone demethylase that specifically demethylates 'Lys-27' of histone H3, thereby playing a central role in histone code. Demethylates trimethylated and dimethylated H3 'Lys-27'. Plays a central role in regulation of posterior development, by regulating HOX gene expression. Involved in inflammatory response by participating in macrophage differentiation in case of inflammation by regulating gene expression and macrophage differentiation. Plays a demethylase-independent role in chromatin remodeling to regulate T-box family member-dependent gene expression by acting as a link between T-box factors and the SMARCA4-containing SWI/SNF remodeling complex.</text>
</comment>
<feature type="compositionally biased region" description="Pro residues" evidence="38">
    <location>
        <begin position="1210"/>
        <end position="1223"/>
    </location>
</feature>
<evidence type="ECO:0000256" key="8">
    <source>
        <dbReference type="ARBA" id="ARBA00022553"/>
    </source>
</evidence>
<dbReference type="Gene3D" id="2.10.110.20">
    <property type="match status" value="1"/>
</dbReference>
<evidence type="ECO:0000256" key="31">
    <source>
        <dbReference type="ARBA" id="ARBA00063549"/>
    </source>
</evidence>
<dbReference type="Pfam" id="PF21326">
    <property type="entry name" value="KDM6_GATAL"/>
    <property type="match status" value="1"/>
</dbReference>
<evidence type="ECO:0000256" key="24">
    <source>
        <dbReference type="ARBA" id="ARBA00023212"/>
    </source>
</evidence>
<evidence type="ECO:0000256" key="37">
    <source>
        <dbReference type="SAM" id="Coils"/>
    </source>
</evidence>
<dbReference type="Pfam" id="PF12780">
    <property type="entry name" value="AAA_8"/>
    <property type="match status" value="1"/>
</dbReference>
<keyword evidence="23" id="KW-0395">Inflammatory response</keyword>
<dbReference type="SMART" id="SM00028">
    <property type="entry name" value="TPR"/>
    <property type="match status" value="2"/>
</dbReference>
<keyword evidence="21" id="KW-0969">Cilium</keyword>
<dbReference type="GO" id="GO:0006954">
    <property type="term" value="P:inflammatory response"/>
    <property type="evidence" value="ECO:0007669"/>
    <property type="project" value="UniProtKB-KW"/>
</dbReference>
<comment type="subcellular location">
    <subcellularLocation>
        <location evidence="4">Cytoplasm</location>
        <location evidence="4">Cytoskeleton</location>
        <location evidence="4">Cilium axoneme</location>
    </subcellularLocation>
    <subcellularLocation>
        <location evidence="3">Nucleus</location>
    </subcellularLocation>
</comment>
<keyword evidence="11" id="KW-0547">Nucleotide-binding</keyword>
<evidence type="ECO:0000256" key="38">
    <source>
        <dbReference type="SAM" id="MobiDB-lite"/>
    </source>
</evidence>
<evidence type="ECO:0000256" key="10">
    <source>
        <dbReference type="ARBA" id="ARBA00022723"/>
    </source>
</evidence>
<keyword evidence="25" id="KW-0539">Nucleus</keyword>
<feature type="compositionally biased region" description="Pro residues" evidence="38">
    <location>
        <begin position="1269"/>
        <end position="1298"/>
    </location>
</feature>
<evidence type="ECO:0000256" key="2">
    <source>
        <dbReference type="ARBA" id="ARBA00001961"/>
    </source>
</evidence>
<feature type="transmembrane region" description="Helical" evidence="39">
    <location>
        <begin position="2202"/>
        <end position="2225"/>
    </location>
</feature>
<keyword evidence="18" id="KW-0408">Iron</keyword>
<dbReference type="SUPFAM" id="SSF51197">
    <property type="entry name" value="Clavaminate synthase-like"/>
    <property type="match status" value="1"/>
</dbReference>
<comment type="similarity">
    <text evidence="27">Belongs to the UTX family.</text>
</comment>
<name>A0A9D3WNA3_9SAUR</name>
<evidence type="ECO:0000256" key="34">
    <source>
        <dbReference type="ARBA" id="ARBA00079190"/>
    </source>
</evidence>
<evidence type="ECO:0000256" key="28">
    <source>
        <dbReference type="ARBA" id="ARBA00034525"/>
    </source>
</evidence>
<dbReference type="EMBL" id="JAHDVG010000590">
    <property type="protein sequence ID" value="KAH1164661.1"/>
    <property type="molecule type" value="Genomic_DNA"/>
</dbReference>
<feature type="compositionally biased region" description="Pro residues" evidence="38">
    <location>
        <begin position="902"/>
        <end position="923"/>
    </location>
</feature>
<feature type="compositionally biased region" description="Pro residues" evidence="38">
    <location>
        <begin position="951"/>
        <end position="960"/>
    </location>
</feature>
<proteinExistence type="inferred from homology"/>
<keyword evidence="7" id="KW-1017">Isopeptide bond</keyword>
<dbReference type="GO" id="GO:0046872">
    <property type="term" value="F:metal ion binding"/>
    <property type="evidence" value="ECO:0007669"/>
    <property type="project" value="UniProtKB-KW"/>
</dbReference>
<evidence type="ECO:0000256" key="17">
    <source>
        <dbReference type="ARBA" id="ARBA00023002"/>
    </source>
</evidence>
<comment type="catalytic activity">
    <reaction evidence="29">
        <text>N(6),N(6),N(6)-trimethyl-L-lysyl(27)-[histone H3] + 2 2-oxoglutarate + 2 O2 = N(6)-methyl-L-lysyl(27)-[histone H3] + 2 formaldehyde + 2 succinate + 2 CO2</text>
        <dbReference type="Rhea" id="RHEA:60224"/>
        <dbReference type="Rhea" id="RHEA-COMP:15535"/>
        <dbReference type="Rhea" id="RHEA-COMP:15544"/>
        <dbReference type="ChEBI" id="CHEBI:15379"/>
        <dbReference type="ChEBI" id="CHEBI:16526"/>
        <dbReference type="ChEBI" id="CHEBI:16810"/>
        <dbReference type="ChEBI" id="CHEBI:16842"/>
        <dbReference type="ChEBI" id="CHEBI:30031"/>
        <dbReference type="ChEBI" id="CHEBI:61929"/>
        <dbReference type="ChEBI" id="CHEBI:61961"/>
        <dbReference type="EC" id="1.14.11.68"/>
    </reaction>
</comment>
<dbReference type="PANTHER" id="PTHR14017">
    <property type="entry name" value="LYSINE-SPECIFIC DEMETHYLASE"/>
    <property type="match status" value="1"/>
</dbReference>